<sequence>MARAGGPLLLLLHMLVPMMAKVELILSHKGIGETCDENTECQSGCCVINSLNPQKFCTSQTVFLQCVSWQKPNGYQCQLSSECRSNCCVTNSYSRHRFCTPKTIFLQCVQWRKPNHDHCWHHRECRSQCCLPLSEEARPRCVARTGILAQCLPT</sequence>
<dbReference type="PANTHER" id="PTHR10041:SF5">
    <property type="entry name" value="LEUCINE-RICH COLIPASE-LIKE PROTEIN 1"/>
    <property type="match status" value="1"/>
</dbReference>
<feature type="chain" id="PRO_5029548449" evidence="1">
    <location>
        <begin position="21"/>
        <end position="154"/>
    </location>
</feature>
<evidence type="ECO:0000313" key="3">
    <source>
        <dbReference type="Proteomes" id="UP000550707"/>
    </source>
</evidence>
<gene>
    <name evidence="2" type="ORF">HJG59_011578</name>
</gene>
<dbReference type="PANTHER" id="PTHR10041">
    <property type="entry name" value="COLIPASE"/>
    <property type="match status" value="1"/>
</dbReference>
<dbReference type="AlphaFoldDB" id="A0A7J8BYM5"/>
<dbReference type="Proteomes" id="UP000550707">
    <property type="component" value="Unassembled WGS sequence"/>
</dbReference>
<keyword evidence="1" id="KW-0732">Signal</keyword>
<dbReference type="GO" id="GO:0016042">
    <property type="term" value="P:lipid catabolic process"/>
    <property type="evidence" value="ECO:0007669"/>
    <property type="project" value="InterPro"/>
</dbReference>
<dbReference type="GO" id="GO:0007586">
    <property type="term" value="P:digestion"/>
    <property type="evidence" value="ECO:0007669"/>
    <property type="project" value="InterPro"/>
</dbReference>
<proteinExistence type="predicted"/>
<comment type="caution">
    <text evidence="2">The sequence shown here is derived from an EMBL/GenBank/DDBJ whole genome shotgun (WGS) entry which is preliminary data.</text>
</comment>
<keyword evidence="3" id="KW-1185">Reference proteome</keyword>
<dbReference type="EMBL" id="JACASF010000022">
    <property type="protein sequence ID" value="KAF6403705.1"/>
    <property type="molecule type" value="Genomic_DNA"/>
</dbReference>
<dbReference type="Pfam" id="PF15083">
    <property type="entry name" value="Colipase-like"/>
    <property type="match status" value="1"/>
</dbReference>
<feature type="signal peptide" evidence="1">
    <location>
        <begin position="1"/>
        <end position="20"/>
    </location>
</feature>
<evidence type="ECO:0000313" key="2">
    <source>
        <dbReference type="EMBL" id="KAF6403705.1"/>
    </source>
</evidence>
<dbReference type="GO" id="GO:0008047">
    <property type="term" value="F:enzyme activator activity"/>
    <property type="evidence" value="ECO:0007669"/>
    <property type="project" value="InterPro"/>
</dbReference>
<organism evidence="2 3">
    <name type="scientific">Molossus molossus</name>
    <name type="common">Pallas' mastiff bat</name>
    <name type="synonym">Vespertilio molossus</name>
    <dbReference type="NCBI Taxonomy" id="27622"/>
    <lineage>
        <taxon>Eukaryota</taxon>
        <taxon>Metazoa</taxon>
        <taxon>Chordata</taxon>
        <taxon>Craniata</taxon>
        <taxon>Vertebrata</taxon>
        <taxon>Euteleostomi</taxon>
        <taxon>Mammalia</taxon>
        <taxon>Eutheria</taxon>
        <taxon>Laurasiatheria</taxon>
        <taxon>Chiroptera</taxon>
        <taxon>Yangochiroptera</taxon>
        <taxon>Molossidae</taxon>
        <taxon>Molossus</taxon>
    </lineage>
</organism>
<protein>
    <submittedName>
        <fullName evidence="2">Leucine rich colipase like 1</fullName>
    </submittedName>
</protein>
<name>A0A7J8BYM5_MOLMO</name>
<reference evidence="2 3" key="1">
    <citation type="journal article" date="2020" name="Nature">
        <title>Six reference-quality genomes reveal evolution of bat adaptations.</title>
        <authorList>
            <person name="Jebb D."/>
            <person name="Huang Z."/>
            <person name="Pippel M."/>
            <person name="Hughes G.M."/>
            <person name="Lavrichenko K."/>
            <person name="Devanna P."/>
            <person name="Winkler S."/>
            <person name="Jermiin L.S."/>
            <person name="Skirmuntt E.C."/>
            <person name="Katzourakis A."/>
            <person name="Burkitt-Gray L."/>
            <person name="Ray D.A."/>
            <person name="Sullivan K.A.M."/>
            <person name="Roscito J.G."/>
            <person name="Kirilenko B.M."/>
            <person name="Davalos L.M."/>
            <person name="Corthals A.P."/>
            <person name="Power M.L."/>
            <person name="Jones G."/>
            <person name="Ransome R.D."/>
            <person name="Dechmann D.K.N."/>
            <person name="Locatelli A.G."/>
            <person name="Puechmaille S.J."/>
            <person name="Fedrigo O."/>
            <person name="Jarvis E.D."/>
            <person name="Hiller M."/>
            <person name="Vernes S.C."/>
            <person name="Myers E.W."/>
            <person name="Teeling E.C."/>
        </authorList>
    </citation>
    <scope>NUCLEOTIDE SEQUENCE [LARGE SCALE GENOMIC DNA]</scope>
    <source>
        <strain evidence="2">MMolMol1</strain>
        <tissue evidence="2">Muscle</tissue>
    </source>
</reference>
<dbReference type="GO" id="GO:0005576">
    <property type="term" value="C:extracellular region"/>
    <property type="evidence" value="ECO:0007669"/>
    <property type="project" value="InterPro"/>
</dbReference>
<accession>A0A7J8BYM5</accession>
<evidence type="ECO:0000256" key="1">
    <source>
        <dbReference type="SAM" id="SignalP"/>
    </source>
</evidence>
<dbReference type="InParanoid" id="A0A7J8BYM5"/>
<dbReference type="InterPro" id="IPR001981">
    <property type="entry name" value="Colipase"/>
</dbReference>